<evidence type="ECO:0000259" key="18">
    <source>
        <dbReference type="PROSITE" id="PS51918"/>
    </source>
</evidence>
<dbReference type="SMART" id="SM00729">
    <property type="entry name" value="Elp3"/>
    <property type="match status" value="1"/>
</dbReference>
<dbReference type="Pfam" id="PF04055">
    <property type="entry name" value="Radical_SAM"/>
    <property type="match status" value="1"/>
</dbReference>
<protein>
    <recommendedName>
        <fullName evidence="15">Coproporphyrinogen-III oxidase</fullName>
        <ecNumber evidence="15">1.3.98.3</ecNumber>
    </recommendedName>
</protein>
<evidence type="ECO:0000256" key="8">
    <source>
        <dbReference type="ARBA" id="ARBA00022723"/>
    </source>
</evidence>
<feature type="binding site" evidence="16">
    <location>
        <begin position="63"/>
        <end position="65"/>
    </location>
    <ligand>
        <name>S-adenosyl-L-methionine</name>
        <dbReference type="ChEBI" id="CHEBI:59789"/>
        <label>2</label>
    </ligand>
</feature>
<evidence type="ECO:0000256" key="3">
    <source>
        <dbReference type="ARBA" id="ARBA00005493"/>
    </source>
</evidence>
<comment type="function">
    <text evidence="13">Involved in the heme biosynthesis. Catalyzes the anaerobic oxidative decarboxylation of propionate groups of rings A and B of coproporphyrinogen III to yield the vinyl groups in protoporphyrinogen IX.</text>
</comment>
<feature type="binding site" evidence="16">
    <location>
        <position position="180"/>
    </location>
    <ligand>
        <name>S-adenosyl-L-methionine</name>
        <dbReference type="ChEBI" id="CHEBI:59789"/>
        <label>2</label>
    </ligand>
</feature>
<evidence type="ECO:0000256" key="10">
    <source>
        <dbReference type="ARBA" id="ARBA00023004"/>
    </source>
</evidence>
<evidence type="ECO:0000256" key="7">
    <source>
        <dbReference type="ARBA" id="ARBA00022691"/>
    </source>
</evidence>
<keyword evidence="9 15" id="KW-0560">Oxidoreductase</keyword>
<dbReference type="OrthoDB" id="9808022at2"/>
<feature type="binding site" evidence="16">
    <location>
        <position position="108"/>
    </location>
    <ligand>
        <name>S-adenosyl-L-methionine</name>
        <dbReference type="ChEBI" id="CHEBI:59789"/>
        <label>1</label>
    </ligand>
</feature>
<dbReference type="UniPathway" id="UPA00251">
    <property type="reaction ID" value="UER00323"/>
</dbReference>
<dbReference type="InterPro" id="IPR004558">
    <property type="entry name" value="Coprogen_oxidase_HemN"/>
</dbReference>
<organism evidence="19 20">
    <name type="scientific">Prevotella amnii DNF00058</name>
    <dbReference type="NCBI Taxonomy" id="1401066"/>
    <lineage>
        <taxon>Bacteria</taxon>
        <taxon>Pseudomonadati</taxon>
        <taxon>Bacteroidota</taxon>
        <taxon>Bacteroidia</taxon>
        <taxon>Bacteroidales</taxon>
        <taxon>Prevotellaceae</taxon>
        <taxon>Prevotella</taxon>
    </lineage>
</organism>
<evidence type="ECO:0000256" key="6">
    <source>
        <dbReference type="ARBA" id="ARBA00022490"/>
    </source>
</evidence>
<evidence type="ECO:0000256" key="16">
    <source>
        <dbReference type="PIRSR" id="PIRSR000167-1"/>
    </source>
</evidence>
<evidence type="ECO:0000256" key="13">
    <source>
        <dbReference type="ARBA" id="ARBA00024295"/>
    </source>
</evidence>
<comment type="catalytic activity">
    <reaction evidence="14 15">
        <text>coproporphyrinogen III + 2 S-adenosyl-L-methionine = protoporphyrinogen IX + 2 5'-deoxyadenosine + 2 L-methionine + 2 CO2</text>
        <dbReference type="Rhea" id="RHEA:15425"/>
        <dbReference type="ChEBI" id="CHEBI:16526"/>
        <dbReference type="ChEBI" id="CHEBI:17319"/>
        <dbReference type="ChEBI" id="CHEBI:57307"/>
        <dbReference type="ChEBI" id="CHEBI:57309"/>
        <dbReference type="ChEBI" id="CHEBI:57844"/>
        <dbReference type="ChEBI" id="CHEBI:59789"/>
        <dbReference type="EC" id="1.3.98.3"/>
    </reaction>
</comment>
<comment type="similarity">
    <text evidence="3 15">Belongs to the anaerobic coproporphyrinogen-III oxidase family.</text>
</comment>
<feature type="binding site" evidence="17">
    <location>
        <position position="64"/>
    </location>
    <ligand>
        <name>[4Fe-4S] cluster</name>
        <dbReference type="ChEBI" id="CHEBI:49883"/>
        <note>4Fe-4S-S-AdoMet</note>
    </ligand>
</feature>
<reference evidence="19 20" key="1">
    <citation type="submission" date="2014-07" db="EMBL/GenBank/DDBJ databases">
        <authorList>
            <person name="McCorrison J."/>
            <person name="Sanka R."/>
            <person name="Torralba M."/>
            <person name="Gillis M."/>
            <person name="Haft D.H."/>
            <person name="Methe B."/>
            <person name="Sutton G."/>
            <person name="Nelson K.E."/>
        </authorList>
    </citation>
    <scope>NUCLEOTIDE SEQUENCE [LARGE SCALE GENOMIC DNA]</scope>
    <source>
        <strain evidence="19 20">DNF00058</strain>
    </source>
</reference>
<keyword evidence="12 15" id="KW-0627">Porphyrin biosynthesis</keyword>
<keyword evidence="11 15" id="KW-0411">Iron-sulfur</keyword>
<dbReference type="PROSITE" id="PS51918">
    <property type="entry name" value="RADICAL_SAM"/>
    <property type="match status" value="1"/>
</dbReference>
<dbReference type="InterPro" id="IPR023404">
    <property type="entry name" value="rSAM_horseshoe"/>
</dbReference>
<dbReference type="PANTHER" id="PTHR13932:SF6">
    <property type="entry name" value="OXYGEN-INDEPENDENT COPROPORPHYRINOGEN III OXIDASE"/>
    <property type="match status" value="1"/>
</dbReference>
<dbReference type="Gene3D" id="3.80.30.20">
    <property type="entry name" value="tm_1862 like domain"/>
    <property type="match status" value="1"/>
</dbReference>
<keyword evidence="5 15" id="KW-0004">4Fe-4S</keyword>
<dbReference type="PIRSF" id="PIRSF000167">
    <property type="entry name" value="HemN"/>
    <property type="match status" value="1"/>
</dbReference>
<feature type="binding site" evidence="17">
    <location>
        <position position="57"/>
    </location>
    <ligand>
        <name>[4Fe-4S] cluster</name>
        <dbReference type="ChEBI" id="CHEBI:49883"/>
        <note>4Fe-4S-S-AdoMet</note>
    </ligand>
</feature>
<comment type="cofactor">
    <cofactor evidence="15 17">
        <name>[4Fe-4S] cluster</name>
        <dbReference type="ChEBI" id="CHEBI:49883"/>
    </cofactor>
    <text evidence="15 17">Binds 1 [4Fe-4S] cluster. The cluster is coordinated with 3 cysteines and an exchangeable S-adenosyl-L-methionine.</text>
</comment>
<dbReference type="InterPro" id="IPR007197">
    <property type="entry name" value="rSAM"/>
</dbReference>
<dbReference type="AlphaFoldDB" id="A0A096D155"/>
<evidence type="ECO:0000256" key="15">
    <source>
        <dbReference type="PIRNR" id="PIRNR000167"/>
    </source>
</evidence>
<dbReference type="SFLD" id="SFLDG01065">
    <property type="entry name" value="anaerobic_coproporphyrinogen-I"/>
    <property type="match status" value="1"/>
</dbReference>
<gene>
    <name evidence="19" type="ORF">HMPREF9302_08270</name>
</gene>
<keyword evidence="7 15" id="KW-0949">S-adenosyl-L-methionine</keyword>
<dbReference type="GO" id="GO:0051989">
    <property type="term" value="F:coproporphyrinogen dehydrogenase activity"/>
    <property type="evidence" value="ECO:0007669"/>
    <property type="project" value="UniProtKB-EC"/>
</dbReference>
<keyword evidence="8 15" id="KW-0479">Metal-binding</keyword>
<dbReference type="CDD" id="cd01335">
    <property type="entry name" value="Radical_SAM"/>
    <property type="match status" value="1"/>
</dbReference>
<feature type="binding site" evidence="16">
    <location>
        <position position="204"/>
    </location>
    <ligand>
        <name>S-adenosyl-L-methionine</name>
        <dbReference type="ChEBI" id="CHEBI:59789"/>
        <label>2</label>
    </ligand>
</feature>
<keyword evidence="6 15" id="KW-0963">Cytoplasm</keyword>
<evidence type="ECO:0000313" key="19">
    <source>
        <dbReference type="EMBL" id="KGF51244.1"/>
    </source>
</evidence>
<evidence type="ECO:0000256" key="17">
    <source>
        <dbReference type="PIRSR" id="PIRSR000167-2"/>
    </source>
</evidence>
<dbReference type="SFLD" id="SFLDS00029">
    <property type="entry name" value="Radical_SAM"/>
    <property type="match status" value="1"/>
</dbReference>
<dbReference type="RefSeq" id="WP_036856444.1">
    <property type="nucleotide sequence ID" value="NZ_JRNU01000043.1"/>
</dbReference>
<dbReference type="GO" id="GO:0005737">
    <property type="term" value="C:cytoplasm"/>
    <property type="evidence" value="ECO:0007669"/>
    <property type="project" value="UniProtKB-SubCell"/>
</dbReference>
<evidence type="ECO:0000256" key="12">
    <source>
        <dbReference type="ARBA" id="ARBA00023244"/>
    </source>
</evidence>
<feature type="binding site" evidence="16">
    <location>
        <position position="168"/>
    </location>
    <ligand>
        <name>S-adenosyl-L-methionine</name>
        <dbReference type="ChEBI" id="CHEBI:59789"/>
        <label>2</label>
    </ligand>
</feature>
<comment type="subunit">
    <text evidence="4">Monomer.</text>
</comment>
<dbReference type="GO" id="GO:0006782">
    <property type="term" value="P:protoporphyrinogen IX biosynthetic process"/>
    <property type="evidence" value="ECO:0007669"/>
    <property type="project" value="UniProtKB-UniPathway"/>
</dbReference>
<dbReference type="PANTHER" id="PTHR13932">
    <property type="entry name" value="COPROPORPHYRINIGEN III OXIDASE"/>
    <property type="match status" value="1"/>
</dbReference>
<dbReference type="Gene3D" id="1.10.10.920">
    <property type="match status" value="1"/>
</dbReference>
<dbReference type="InterPro" id="IPR058240">
    <property type="entry name" value="rSAM_sf"/>
</dbReference>
<evidence type="ECO:0000313" key="20">
    <source>
        <dbReference type="Proteomes" id="UP000029614"/>
    </source>
</evidence>
<feature type="binding site" evidence="17">
    <location>
        <position position="61"/>
    </location>
    <ligand>
        <name>[4Fe-4S] cluster</name>
        <dbReference type="ChEBI" id="CHEBI:49883"/>
        <note>4Fe-4S-S-AdoMet</note>
    </ligand>
</feature>
<dbReference type="EMBL" id="JRNU01000043">
    <property type="protein sequence ID" value="KGF51244.1"/>
    <property type="molecule type" value="Genomic_DNA"/>
</dbReference>
<dbReference type="GO" id="GO:0004109">
    <property type="term" value="F:coproporphyrinogen oxidase activity"/>
    <property type="evidence" value="ECO:0007669"/>
    <property type="project" value="InterPro"/>
</dbReference>
<evidence type="ECO:0000256" key="4">
    <source>
        <dbReference type="ARBA" id="ARBA00011245"/>
    </source>
</evidence>
<name>A0A096D155_9BACT</name>
<comment type="caution">
    <text evidence="19">The sequence shown here is derived from an EMBL/GenBank/DDBJ whole genome shotgun (WGS) entry which is preliminary data.</text>
</comment>
<feature type="binding site" evidence="16">
    <location>
        <position position="325"/>
    </location>
    <ligand>
        <name>S-adenosyl-L-methionine</name>
        <dbReference type="ChEBI" id="CHEBI:59789"/>
        <label>1</label>
    </ligand>
</feature>
<proteinExistence type="inferred from homology"/>
<comment type="subcellular location">
    <subcellularLocation>
        <location evidence="1 15">Cytoplasm</location>
    </subcellularLocation>
</comment>
<dbReference type="InterPro" id="IPR034505">
    <property type="entry name" value="Coproporphyrinogen-III_oxidase"/>
</dbReference>
<dbReference type="EC" id="1.3.98.3" evidence="15"/>
<accession>A0A096D155</accession>
<evidence type="ECO:0000256" key="2">
    <source>
        <dbReference type="ARBA" id="ARBA00004785"/>
    </source>
</evidence>
<dbReference type="SUPFAM" id="SSF102114">
    <property type="entry name" value="Radical SAM enzymes"/>
    <property type="match status" value="1"/>
</dbReference>
<comment type="pathway">
    <text evidence="2 15">Porphyrin-containing compound metabolism; protoporphyrin-IX biosynthesis; protoporphyrinogen-IX from coproporphyrinogen-III (AdoMet route): step 1/1.</text>
</comment>
<evidence type="ECO:0000256" key="5">
    <source>
        <dbReference type="ARBA" id="ARBA00022485"/>
    </source>
</evidence>
<feature type="binding site" evidence="16">
    <location>
        <position position="51"/>
    </location>
    <ligand>
        <name>S-adenosyl-L-methionine</name>
        <dbReference type="ChEBI" id="CHEBI:59789"/>
        <label>1</label>
    </ligand>
</feature>
<keyword evidence="10 15" id="KW-0408">Iron</keyword>
<dbReference type="InterPro" id="IPR006638">
    <property type="entry name" value="Elp3/MiaA/NifB-like_rSAM"/>
</dbReference>
<feature type="domain" description="Radical SAM core" evidence="18">
    <location>
        <begin position="42"/>
        <end position="283"/>
    </location>
</feature>
<dbReference type="NCBIfam" id="TIGR00538">
    <property type="entry name" value="hemN"/>
    <property type="match status" value="1"/>
</dbReference>
<feature type="binding site" evidence="16">
    <location>
        <position position="141"/>
    </location>
    <ligand>
        <name>S-adenosyl-L-methionine</name>
        <dbReference type="ChEBI" id="CHEBI:59789"/>
        <label>1</label>
    </ligand>
</feature>
<evidence type="ECO:0000256" key="9">
    <source>
        <dbReference type="ARBA" id="ARBA00023002"/>
    </source>
</evidence>
<dbReference type="GO" id="GO:0046872">
    <property type="term" value="F:metal ion binding"/>
    <property type="evidence" value="ECO:0007669"/>
    <property type="project" value="UniProtKB-KW"/>
</dbReference>
<keyword evidence="20" id="KW-1185">Reference proteome</keyword>
<dbReference type="GO" id="GO:0051539">
    <property type="term" value="F:4 iron, 4 sulfur cluster binding"/>
    <property type="evidence" value="ECO:0007669"/>
    <property type="project" value="UniProtKB-KW"/>
</dbReference>
<evidence type="ECO:0000256" key="14">
    <source>
        <dbReference type="ARBA" id="ARBA00048321"/>
    </source>
</evidence>
<dbReference type="Proteomes" id="UP000029614">
    <property type="component" value="Unassembled WGS sequence"/>
</dbReference>
<sequence length="454" mass="52148">MNTNILNKYNVSVPRYTSYPPANYFESFTEDNYIDVLERSNIYGTSNLSFYFHIPFCYRLCHYCGCNSYPMQKQENVKAYVEAIHKEIDIVAKHLNKKRCISQIHYGGGSPTSLPVTVLKEFNEHLFSYFPTIEHPEIAIECHPGYLEKNDWYKLLSAHFNRFSIGVQDFNEDVLKVVNRTPSKLPLLDIINILREGGASINMDFLFGLPLQTPDSFLQTMRKAITLKPDRLTTFSYGHCPWIFKRQMILEKAGLPSSEDKSLMFKNAETELLKAGYEEIGLDHFVLPSDELTLALNTHQLHRNFQGYCTRRTTGQVYAFGVTGISQLDMAYAQNTKSIDEYIAMLSIGHLPVSKGYNLSSQQKIVRAVIEQLMCNYHIEWETLASELNISKEFLMDSINYQSDVLEEMQRDGLITFSEDYLTVLSSARPFVRNVAAALDPMMINTEKHFSKPL</sequence>
<evidence type="ECO:0000256" key="11">
    <source>
        <dbReference type="ARBA" id="ARBA00023014"/>
    </source>
</evidence>
<evidence type="ECO:0000256" key="1">
    <source>
        <dbReference type="ARBA" id="ARBA00004496"/>
    </source>
</evidence>